<dbReference type="InterPro" id="IPR036318">
    <property type="entry name" value="FAD-bd_PCMH-like_sf"/>
</dbReference>
<dbReference type="InterPro" id="IPR016166">
    <property type="entry name" value="FAD-bd_PCMH"/>
</dbReference>
<evidence type="ECO:0000313" key="6">
    <source>
        <dbReference type="Proteomes" id="UP000321555"/>
    </source>
</evidence>
<sequence>MIPSKFDYVRVNSIDEAIQQMKQFNGEGKLIAGGHSLVPLLKFRLSEPGALIDISRISELKGVRKEGDRIVIGALTTHFQIANDPIVKEYIPVLSETVRQIGDLQVRNRGTIGGNIAHADPAADLPAAAFVLDAEIAIHGEDGPEMMNIDSFIVGPLITMLPENSVLTSISFAIPPAHTKAEYLKFSHPASGYPVIGVAVVAGVGENDVIDYIRIAITGVGNVAYRATSVEEKLLGQTLSQTLLKEAAQLAAEEGDMASDLFTSEDYRRNLCKVYTERALKKVFLKR</sequence>
<proteinExistence type="predicted"/>
<evidence type="ECO:0000259" key="4">
    <source>
        <dbReference type="PROSITE" id="PS51387"/>
    </source>
</evidence>
<dbReference type="KEGG" id="bda:FSZ17_20120"/>
<keyword evidence="1" id="KW-0285">Flavoprotein</keyword>
<dbReference type="OrthoDB" id="9774454at2"/>
<dbReference type="SUPFAM" id="SSF56176">
    <property type="entry name" value="FAD-binding/transporter-associated domain-like"/>
    <property type="match status" value="1"/>
</dbReference>
<dbReference type="AlphaFoldDB" id="A0A5B8ZAU0"/>
<gene>
    <name evidence="5" type="ORF">FSZ17_20120</name>
</gene>
<dbReference type="RefSeq" id="WP_057773695.1">
    <property type="nucleotide sequence ID" value="NZ_CP042593.1"/>
</dbReference>
<evidence type="ECO:0000256" key="3">
    <source>
        <dbReference type="ARBA" id="ARBA00023002"/>
    </source>
</evidence>
<keyword evidence="3" id="KW-0560">Oxidoreductase</keyword>
<dbReference type="Gene3D" id="3.30.43.10">
    <property type="entry name" value="Uridine Diphospho-n-acetylenolpyruvylglucosamine Reductase, domain 2"/>
    <property type="match status" value="1"/>
</dbReference>
<keyword evidence="6" id="KW-1185">Reference proteome</keyword>
<dbReference type="GO" id="GO:0071949">
    <property type="term" value="F:FAD binding"/>
    <property type="evidence" value="ECO:0007669"/>
    <property type="project" value="InterPro"/>
</dbReference>
<dbReference type="InterPro" id="IPR051312">
    <property type="entry name" value="Diverse_Substr_Oxidored"/>
</dbReference>
<reference evidence="6" key="1">
    <citation type="submission" date="2019-08" db="EMBL/GenBank/DDBJ databases">
        <authorList>
            <person name="Zheng X."/>
        </authorList>
    </citation>
    <scope>NUCLEOTIDE SEQUENCE [LARGE SCALE GENOMIC DNA]</scope>
    <source>
        <strain evidence="6">FJAT-25496</strain>
    </source>
</reference>
<dbReference type="Pfam" id="PF03450">
    <property type="entry name" value="CO_deh_flav_C"/>
    <property type="match status" value="1"/>
</dbReference>
<dbReference type="Gene3D" id="3.30.465.10">
    <property type="match status" value="1"/>
</dbReference>
<dbReference type="FunFam" id="3.30.465.10:FF:000017">
    <property type="entry name" value="Xanthine dehydrogenase, FAD binding subunit"/>
    <property type="match status" value="1"/>
</dbReference>
<dbReference type="SMART" id="SM01092">
    <property type="entry name" value="CO_deh_flav_C"/>
    <property type="match status" value="1"/>
</dbReference>
<dbReference type="InterPro" id="IPR016167">
    <property type="entry name" value="FAD-bd_PCMH_sub1"/>
</dbReference>
<dbReference type="InterPro" id="IPR002346">
    <property type="entry name" value="Mopterin_DH_FAD-bd"/>
</dbReference>
<dbReference type="PANTHER" id="PTHR42659">
    <property type="entry name" value="XANTHINE DEHYDROGENASE SUBUNIT C-RELATED"/>
    <property type="match status" value="1"/>
</dbReference>
<dbReference type="InterPro" id="IPR016169">
    <property type="entry name" value="FAD-bd_PCMH_sub2"/>
</dbReference>
<name>A0A5B8ZAU0_CYTDA</name>
<dbReference type="STRING" id="1742359.GCA_001439625_03554"/>
<dbReference type="PROSITE" id="PS51387">
    <property type="entry name" value="FAD_PCMH"/>
    <property type="match status" value="1"/>
</dbReference>
<evidence type="ECO:0000256" key="1">
    <source>
        <dbReference type="ARBA" id="ARBA00022630"/>
    </source>
</evidence>
<dbReference type="Gene3D" id="3.30.390.50">
    <property type="entry name" value="CO dehydrogenase flavoprotein, C-terminal domain"/>
    <property type="match status" value="1"/>
</dbReference>
<dbReference type="Proteomes" id="UP000321555">
    <property type="component" value="Chromosome"/>
</dbReference>
<dbReference type="SUPFAM" id="SSF55447">
    <property type="entry name" value="CO dehydrogenase flavoprotein C-terminal domain-like"/>
    <property type="match status" value="1"/>
</dbReference>
<dbReference type="PANTHER" id="PTHR42659:SF2">
    <property type="entry name" value="XANTHINE DEHYDROGENASE SUBUNIT C-RELATED"/>
    <property type="match status" value="1"/>
</dbReference>
<dbReference type="InterPro" id="IPR036683">
    <property type="entry name" value="CO_DH_flav_C_dom_sf"/>
</dbReference>
<dbReference type="InterPro" id="IPR005107">
    <property type="entry name" value="CO_DH_flav_C"/>
</dbReference>
<keyword evidence="2" id="KW-0274">FAD</keyword>
<organism evidence="5 6">
    <name type="scientific">Cytobacillus dafuensis</name>
    <name type="common">Bacillus dafuensis</name>
    <dbReference type="NCBI Taxonomy" id="1742359"/>
    <lineage>
        <taxon>Bacteria</taxon>
        <taxon>Bacillati</taxon>
        <taxon>Bacillota</taxon>
        <taxon>Bacilli</taxon>
        <taxon>Bacillales</taxon>
        <taxon>Bacillaceae</taxon>
        <taxon>Cytobacillus</taxon>
    </lineage>
</organism>
<feature type="domain" description="FAD-binding PCMH-type" evidence="4">
    <location>
        <begin position="1"/>
        <end position="177"/>
    </location>
</feature>
<dbReference type="GO" id="GO:0016491">
    <property type="term" value="F:oxidoreductase activity"/>
    <property type="evidence" value="ECO:0007669"/>
    <property type="project" value="UniProtKB-KW"/>
</dbReference>
<evidence type="ECO:0000256" key="2">
    <source>
        <dbReference type="ARBA" id="ARBA00022827"/>
    </source>
</evidence>
<protein>
    <submittedName>
        <fullName evidence="5">Xanthine dehydrogenase family protein subunit M</fullName>
    </submittedName>
</protein>
<dbReference type="EMBL" id="CP042593">
    <property type="protein sequence ID" value="QED49383.1"/>
    <property type="molecule type" value="Genomic_DNA"/>
</dbReference>
<dbReference type="Pfam" id="PF00941">
    <property type="entry name" value="FAD_binding_5"/>
    <property type="match status" value="1"/>
</dbReference>
<accession>A0A5B8ZAU0</accession>
<evidence type="ECO:0000313" key="5">
    <source>
        <dbReference type="EMBL" id="QED49383.1"/>
    </source>
</evidence>